<feature type="compositionally biased region" description="Basic and acidic residues" evidence="1">
    <location>
        <begin position="50"/>
        <end position="84"/>
    </location>
</feature>
<gene>
    <name evidence="2" type="ORF">FCC1311_077012</name>
</gene>
<dbReference type="Gene3D" id="3.30.1140.40">
    <property type="entry name" value="Tctex-1"/>
    <property type="match status" value="1"/>
</dbReference>
<dbReference type="GO" id="GO:0007018">
    <property type="term" value="P:microtubule-based movement"/>
    <property type="evidence" value="ECO:0007669"/>
    <property type="project" value="TreeGrafter"/>
</dbReference>
<protein>
    <submittedName>
        <fullName evidence="2">Dynein light chain Tctex-type</fullName>
    </submittedName>
</protein>
<feature type="region of interest" description="Disordered" evidence="1">
    <location>
        <begin position="1"/>
        <end position="117"/>
    </location>
</feature>
<dbReference type="GO" id="GO:0005737">
    <property type="term" value="C:cytoplasm"/>
    <property type="evidence" value="ECO:0007669"/>
    <property type="project" value="TreeGrafter"/>
</dbReference>
<dbReference type="GO" id="GO:0005868">
    <property type="term" value="C:cytoplasmic dynein complex"/>
    <property type="evidence" value="ECO:0007669"/>
    <property type="project" value="TreeGrafter"/>
</dbReference>
<dbReference type="Pfam" id="PF03645">
    <property type="entry name" value="Tctex-1"/>
    <property type="match status" value="1"/>
</dbReference>
<dbReference type="InParanoid" id="A0A2R5GKR9"/>
<dbReference type="InterPro" id="IPR038586">
    <property type="entry name" value="Tctex-1-like_sf"/>
</dbReference>
<evidence type="ECO:0000313" key="3">
    <source>
        <dbReference type="Proteomes" id="UP000241890"/>
    </source>
</evidence>
<reference evidence="2 3" key="1">
    <citation type="submission" date="2017-12" db="EMBL/GenBank/DDBJ databases">
        <title>Sequencing, de novo assembly and annotation of complete genome of a new Thraustochytrid species, strain FCC1311.</title>
        <authorList>
            <person name="Sedici K."/>
            <person name="Godart F."/>
            <person name="Aiese Cigliano R."/>
            <person name="Sanseverino W."/>
            <person name="Barakat M."/>
            <person name="Ortet P."/>
            <person name="Marechal E."/>
            <person name="Cagnac O."/>
            <person name="Amato A."/>
        </authorList>
    </citation>
    <scope>NUCLEOTIDE SEQUENCE [LARGE SCALE GENOMIC DNA]</scope>
</reference>
<dbReference type="Proteomes" id="UP000241890">
    <property type="component" value="Unassembled WGS sequence"/>
</dbReference>
<dbReference type="GO" id="GO:0045505">
    <property type="term" value="F:dynein intermediate chain binding"/>
    <property type="evidence" value="ECO:0007669"/>
    <property type="project" value="TreeGrafter"/>
</dbReference>
<dbReference type="CDD" id="cd21455">
    <property type="entry name" value="DLC-like_DYNLT1_DYNLT3"/>
    <property type="match status" value="1"/>
</dbReference>
<dbReference type="EMBL" id="BEYU01000099">
    <property type="protein sequence ID" value="GBG31477.1"/>
    <property type="molecule type" value="Genomic_DNA"/>
</dbReference>
<evidence type="ECO:0000256" key="1">
    <source>
        <dbReference type="SAM" id="MobiDB-lite"/>
    </source>
</evidence>
<evidence type="ECO:0000313" key="2">
    <source>
        <dbReference type="EMBL" id="GBG31477.1"/>
    </source>
</evidence>
<proteinExistence type="predicted"/>
<organism evidence="2 3">
    <name type="scientific">Hondaea fermentalgiana</name>
    <dbReference type="NCBI Taxonomy" id="2315210"/>
    <lineage>
        <taxon>Eukaryota</taxon>
        <taxon>Sar</taxon>
        <taxon>Stramenopiles</taxon>
        <taxon>Bigyra</taxon>
        <taxon>Labyrinthulomycetes</taxon>
        <taxon>Thraustochytrida</taxon>
        <taxon>Thraustochytriidae</taxon>
        <taxon>Hondaea</taxon>
    </lineage>
</organism>
<dbReference type="InterPro" id="IPR005334">
    <property type="entry name" value="Tctex-1-like"/>
</dbReference>
<sequence length="230" mass="25169">MPRRHDADEIVVLADEGDEDLASEGLLQADEGDGGSDEGKVDVDPINDDAEGKTPETRGMRRNSRDVEMNHDVDDDDGHANDDRKEDDDEDEDEEAKCALRGRTSRHHSSRPEAESFGDVRGATRFVDVVNVAQSIAERSISEHLEGRSFRSATVPRWVEAINQQCVQDLSAACNNLKYIASTVVYEASRGAGMEVASSMFWNAQADDSVTVSWENGSVGCIVTVFGVSY</sequence>
<comment type="caution">
    <text evidence="2">The sequence shown here is derived from an EMBL/GenBank/DDBJ whole genome shotgun (WGS) entry which is preliminary data.</text>
</comment>
<keyword evidence="3" id="KW-1185">Reference proteome</keyword>
<feature type="compositionally biased region" description="Acidic residues" evidence="1">
    <location>
        <begin position="85"/>
        <end position="95"/>
    </location>
</feature>
<dbReference type="AlphaFoldDB" id="A0A2R5GKR9"/>
<dbReference type="OrthoDB" id="10059120at2759"/>
<dbReference type="PANTHER" id="PTHR21255">
    <property type="entry name" value="T-COMPLEX-ASSOCIATED-TESTIS-EXPRESSED 1/ DYNEIN LIGHT CHAIN"/>
    <property type="match status" value="1"/>
</dbReference>
<accession>A0A2R5GKR9</accession>
<dbReference type="PANTHER" id="PTHR21255:SF4">
    <property type="entry name" value="DYNEIN LIGHT CHAIN TCTEX-TYPE"/>
    <property type="match status" value="1"/>
</dbReference>
<name>A0A2R5GKR9_9STRA</name>